<keyword evidence="2" id="KW-0812">Transmembrane</keyword>
<proteinExistence type="predicted"/>
<evidence type="ECO:0000313" key="3">
    <source>
        <dbReference type="EMBL" id="GGZ22292.1"/>
    </source>
</evidence>
<keyword evidence="4" id="KW-1185">Reference proteome</keyword>
<evidence type="ECO:0000256" key="2">
    <source>
        <dbReference type="SAM" id="Phobius"/>
    </source>
</evidence>
<evidence type="ECO:0000313" key="4">
    <source>
        <dbReference type="Proteomes" id="UP000630936"/>
    </source>
</evidence>
<comment type="caution">
    <text evidence="3">The sequence shown here is derived from an EMBL/GenBank/DDBJ whole genome shotgun (WGS) entry which is preliminary data.</text>
</comment>
<feature type="region of interest" description="Disordered" evidence="1">
    <location>
        <begin position="1"/>
        <end position="29"/>
    </location>
</feature>
<feature type="transmembrane region" description="Helical" evidence="2">
    <location>
        <begin position="29"/>
        <end position="49"/>
    </location>
</feature>
<dbReference type="EMBL" id="BMWG01000002">
    <property type="protein sequence ID" value="GGZ22292.1"/>
    <property type="molecule type" value="Genomic_DNA"/>
</dbReference>
<keyword evidence="2" id="KW-1133">Transmembrane helix</keyword>
<name>A0A918PTL5_9ACTN</name>
<feature type="compositionally biased region" description="Basic and acidic residues" evidence="1">
    <location>
        <begin position="7"/>
        <end position="17"/>
    </location>
</feature>
<keyword evidence="2" id="KW-0472">Membrane</keyword>
<gene>
    <name evidence="3" type="ORF">GCM10010387_14310</name>
</gene>
<reference evidence="3" key="1">
    <citation type="journal article" date="2014" name="Int. J. Syst. Evol. Microbiol.">
        <title>Complete genome sequence of Corynebacterium casei LMG S-19264T (=DSM 44701T), isolated from a smear-ripened cheese.</title>
        <authorList>
            <consortium name="US DOE Joint Genome Institute (JGI-PGF)"/>
            <person name="Walter F."/>
            <person name="Albersmeier A."/>
            <person name="Kalinowski J."/>
            <person name="Ruckert C."/>
        </authorList>
    </citation>
    <scope>NUCLEOTIDE SEQUENCE</scope>
    <source>
        <strain evidence="3">JCM 4988</strain>
    </source>
</reference>
<reference evidence="3" key="2">
    <citation type="submission" date="2020-09" db="EMBL/GenBank/DDBJ databases">
        <authorList>
            <person name="Sun Q."/>
            <person name="Ohkuma M."/>
        </authorList>
    </citation>
    <scope>NUCLEOTIDE SEQUENCE</scope>
    <source>
        <strain evidence="3">JCM 4988</strain>
    </source>
</reference>
<evidence type="ECO:0000256" key="1">
    <source>
        <dbReference type="SAM" id="MobiDB-lite"/>
    </source>
</evidence>
<organism evidence="3 4">
    <name type="scientific">Streptomyces inusitatus</name>
    <dbReference type="NCBI Taxonomy" id="68221"/>
    <lineage>
        <taxon>Bacteria</taxon>
        <taxon>Bacillati</taxon>
        <taxon>Actinomycetota</taxon>
        <taxon>Actinomycetes</taxon>
        <taxon>Kitasatosporales</taxon>
        <taxon>Streptomycetaceae</taxon>
        <taxon>Streptomyces</taxon>
    </lineage>
</organism>
<dbReference type="RefSeq" id="WP_229868734.1">
    <property type="nucleotide sequence ID" value="NZ_BMWG01000002.1"/>
</dbReference>
<protein>
    <submittedName>
        <fullName evidence="3">Uncharacterized protein</fullName>
    </submittedName>
</protein>
<dbReference type="AlphaFoldDB" id="A0A918PTL5"/>
<sequence>MSTVDPAAERRRRELARSRSRSRSRSRGPVLGVGTALGLLVFGGAWGLFGVGIADMAAYPVGTGYLTEDTEPVNDLPGFF</sequence>
<accession>A0A918PTL5</accession>
<dbReference type="Proteomes" id="UP000630936">
    <property type="component" value="Unassembled WGS sequence"/>
</dbReference>